<dbReference type="Pfam" id="PF01734">
    <property type="entry name" value="Patatin"/>
    <property type="match status" value="1"/>
</dbReference>
<dbReference type="PANTHER" id="PTHR14226">
    <property type="entry name" value="NEUROPATHY TARGET ESTERASE/SWISS CHEESE D.MELANOGASTER"/>
    <property type="match status" value="1"/>
</dbReference>
<dbReference type="CDD" id="cd07208">
    <property type="entry name" value="Pat_hypo_Ecoli_yjju_like"/>
    <property type="match status" value="1"/>
</dbReference>
<dbReference type="Pfam" id="PF19890">
    <property type="entry name" value="DUF6363"/>
    <property type="match status" value="1"/>
</dbReference>
<comment type="caution">
    <text evidence="6">The sequence shown here is derived from an EMBL/GenBank/DDBJ whole genome shotgun (WGS) entry which is preliminary data.</text>
</comment>
<dbReference type="PANTHER" id="PTHR14226:SF25">
    <property type="entry name" value="PHOSPHOESTERASE"/>
    <property type="match status" value="1"/>
</dbReference>
<feature type="domain" description="PNPLA" evidence="4">
    <location>
        <begin position="5"/>
        <end position="172"/>
    </location>
</feature>
<sequence length="290" mass="32635">MKRGLVLEGGALRGMFTCGVIDVLMERGIGVDGIVGVSAGACFGVNMKSGQAGRGVRYNKRFARDKRYSSLHSLLTTGDLFNARFCYHVVPTQYDKFDFDAFERNPMAYYVVATDVVTGQAVYHAIGRPGDDRHATLEWIRASSSMPLVSRVVHIDGLSLLDGGLTDSVPLEFMQREGYERNLVVLTQPQGYVKKPMGMLPLFRFKYRHYPRLVDAMAARHVMYNRQLALVAEQERAGRCLVLRPEHKLEINHTCHDPQVMQRVYDHGREVATRHLAAIERYLGQTASQA</sequence>
<evidence type="ECO:0000256" key="2">
    <source>
        <dbReference type="ARBA" id="ARBA00022963"/>
    </source>
</evidence>
<dbReference type="Gene3D" id="3.40.1090.10">
    <property type="entry name" value="Cytosolic phospholipase A2 catalytic domain"/>
    <property type="match status" value="2"/>
</dbReference>
<keyword evidence="3" id="KW-0443">Lipid metabolism</keyword>
<evidence type="ECO:0000313" key="6">
    <source>
        <dbReference type="EMBL" id="MSS17328.1"/>
    </source>
</evidence>
<dbReference type="EMBL" id="VULT01000007">
    <property type="protein sequence ID" value="MSS17328.1"/>
    <property type="molecule type" value="Genomic_DNA"/>
</dbReference>
<dbReference type="Proteomes" id="UP000483362">
    <property type="component" value="Unassembled WGS sequence"/>
</dbReference>
<dbReference type="SUPFAM" id="SSF52151">
    <property type="entry name" value="FabD/lysophospholipase-like"/>
    <property type="match status" value="1"/>
</dbReference>
<dbReference type="GO" id="GO:0016787">
    <property type="term" value="F:hydrolase activity"/>
    <property type="evidence" value="ECO:0007669"/>
    <property type="project" value="UniProtKB-KW"/>
</dbReference>
<feature type="domain" description="DUF6363" evidence="5">
    <location>
        <begin position="210"/>
        <end position="283"/>
    </location>
</feature>
<evidence type="ECO:0000259" key="4">
    <source>
        <dbReference type="Pfam" id="PF01734"/>
    </source>
</evidence>
<evidence type="ECO:0000259" key="5">
    <source>
        <dbReference type="Pfam" id="PF19890"/>
    </source>
</evidence>
<dbReference type="InterPro" id="IPR050301">
    <property type="entry name" value="NTE"/>
</dbReference>
<keyword evidence="2" id="KW-0442">Lipid degradation</keyword>
<name>A0A6L5XDI7_9BACT</name>
<evidence type="ECO:0000256" key="1">
    <source>
        <dbReference type="ARBA" id="ARBA00022801"/>
    </source>
</evidence>
<dbReference type="AlphaFoldDB" id="A0A6L5XDI7"/>
<proteinExistence type="predicted"/>
<dbReference type="InterPro" id="IPR016035">
    <property type="entry name" value="Acyl_Trfase/lysoPLipase"/>
</dbReference>
<dbReference type="InterPro" id="IPR002641">
    <property type="entry name" value="PNPLA_dom"/>
</dbReference>
<evidence type="ECO:0000256" key="3">
    <source>
        <dbReference type="ARBA" id="ARBA00023098"/>
    </source>
</evidence>
<dbReference type="GO" id="GO:0016042">
    <property type="term" value="P:lipid catabolic process"/>
    <property type="evidence" value="ECO:0007669"/>
    <property type="project" value="UniProtKB-KW"/>
</dbReference>
<gene>
    <name evidence="6" type="ORF">FYJ29_06070</name>
</gene>
<dbReference type="RefSeq" id="WP_154327124.1">
    <property type="nucleotide sequence ID" value="NZ_CP045696.1"/>
</dbReference>
<dbReference type="InterPro" id="IPR037483">
    <property type="entry name" value="YjjU-like"/>
</dbReference>
<keyword evidence="1" id="KW-0378">Hydrolase</keyword>
<reference evidence="6 7" key="1">
    <citation type="submission" date="2019-08" db="EMBL/GenBank/DDBJ databases">
        <title>In-depth cultivation of the pig gut microbiome towards novel bacterial diversity and tailored functional studies.</title>
        <authorList>
            <person name="Wylensek D."/>
            <person name="Hitch T.C.A."/>
            <person name="Clavel T."/>
        </authorList>
    </citation>
    <scope>NUCLEOTIDE SEQUENCE [LARGE SCALE GENOMIC DNA]</scope>
    <source>
        <strain evidence="6 7">Oil-RF-744-WCA-WT-10</strain>
    </source>
</reference>
<protein>
    <submittedName>
        <fullName evidence="6">Patatin family protein</fullName>
    </submittedName>
</protein>
<keyword evidence="7" id="KW-1185">Reference proteome</keyword>
<accession>A0A6L5XDI7</accession>
<dbReference type="InterPro" id="IPR045943">
    <property type="entry name" value="DUF6363"/>
</dbReference>
<evidence type="ECO:0000313" key="7">
    <source>
        <dbReference type="Proteomes" id="UP000483362"/>
    </source>
</evidence>
<organism evidence="6 7">
    <name type="scientific">Sodaliphilus pleomorphus</name>
    <dbReference type="NCBI Taxonomy" id="2606626"/>
    <lineage>
        <taxon>Bacteria</taxon>
        <taxon>Pseudomonadati</taxon>
        <taxon>Bacteroidota</taxon>
        <taxon>Bacteroidia</taxon>
        <taxon>Bacteroidales</taxon>
        <taxon>Muribaculaceae</taxon>
        <taxon>Sodaliphilus</taxon>
    </lineage>
</organism>